<dbReference type="AlphaFoldDB" id="A0A9P9IS26"/>
<evidence type="ECO:0000259" key="7">
    <source>
        <dbReference type="Pfam" id="PF00884"/>
    </source>
</evidence>
<evidence type="ECO:0000256" key="3">
    <source>
        <dbReference type="ARBA" id="ARBA00022801"/>
    </source>
</evidence>
<dbReference type="Gene3D" id="3.40.720.10">
    <property type="entry name" value="Alkaline Phosphatase, subunit A"/>
    <property type="match status" value="1"/>
</dbReference>
<keyword evidence="9" id="KW-1185">Reference proteome</keyword>
<dbReference type="PIRSF" id="PIRSF000972">
    <property type="entry name" value="Arylsulf_plant"/>
    <property type="match status" value="1"/>
</dbReference>
<accession>A0A9P9IS26</accession>
<evidence type="ECO:0000313" key="9">
    <source>
        <dbReference type="Proteomes" id="UP000738349"/>
    </source>
</evidence>
<organism evidence="8 9">
    <name type="scientific">Dactylonectria macrodidyma</name>
    <dbReference type="NCBI Taxonomy" id="307937"/>
    <lineage>
        <taxon>Eukaryota</taxon>
        <taxon>Fungi</taxon>
        <taxon>Dikarya</taxon>
        <taxon>Ascomycota</taxon>
        <taxon>Pezizomycotina</taxon>
        <taxon>Sordariomycetes</taxon>
        <taxon>Hypocreomycetidae</taxon>
        <taxon>Hypocreales</taxon>
        <taxon>Nectriaceae</taxon>
        <taxon>Dactylonectria</taxon>
    </lineage>
</organism>
<dbReference type="GO" id="GO:0005539">
    <property type="term" value="F:glycosaminoglycan binding"/>
    <property type="evidence" value="ECO:0007669"/>
    <property type="project" value="TreeGrafter"/>
</dbReference>
<evidence type="ECO:0000313" key="8">
    <source>
        <dbReference type="EMBL" id="KAH7129004.1"/>
    </source>
</evidence>
<dbReference type="GO" id="GO:0004065">
    <property type="term" value="F:arylsulfatase activity"/>
    <property type="evidence" value="ECO:0007669"/>
    <property type="project" value="InterPro"/>
</dbReference>
<dbReference type="EMBL" id="JAGMUV010000018">
    <property type="protein sequence ID" value="KAH7129004.1"/>
    <property type="molecule type" value="Genomic_DNA"/>
</dbReference>
<gene>
    <name evidence="8" type="ORF">EDB81DRAFT_845977</name>
</gene>
<evidence type="ECO:0000256" key="1">
    <source>
        <dbReference type="ARBA" id="ARBA00008779"/>
    </source>
</evidence>
<dbReference type="GO" id="GO:0008449">
    <property type="term" value="F:N-acetylglucosamine-6-sulfatase activity"/>
    <property type="evidence" value="ECO:0007669"/>
    <property type="project" value="TreeGrafter"/>
</dbReference>
<keyword evidence="2 6" id="KW-0732">Signal</keyword>
<feature type="domain" description="Sulfatase N-terminal" evidence="7">
    <location>
        <begin position="23"/>
        <end position="357"/>
    </location>
</feature>
<sequence>MLPCTFGSLAFLATLAAASKTKPNIILVLVDDQDVHMQSLEHMPLLKKQMADEGTLFKSHYCTTSICCPARVSILTGKLSHNTNVTDVVAPYVGYPKFISEGLNSNYLPIWLQEAGYSTYYTGKLFNAHTVENYNNPYAAGWTSSDFLLDPYTYSYWNATWQKDKNLPVDRKPFFLGSAPIAPHSEVITASSTYNGNVSIIDPNVQPVISPPKPATRHANMFQDLKVPRTPDFNPEKPSGVSWVAERPLLNQTYIDYGDKFFRMRLQALQAVDEMVDRIVKELESLGIVENTYIIYTSDNGYHIGQYRLPPGKQCGFETGINVPLLSRGPGVPKGLISNVTISHPDLAPSIFRMAGIASRPDFDGFAIPLTLPEIRKAATHRAEHVGIEFWGTAVDEGLDSPVFERIRLHSKDYNLYYAVHCTNEHELYDMTVDPYQIKNLLPSRQNATGMPVASYADSKVKINNKTLLDVVSRLDALMMVMKSCKGETCIKPWKVLHPEGDVRSLHDAMKTKYDSFYLRAAEENSVSYNMCASGYIVAAKGLQDPSTYQGY</sequence>
<proteinExistence type="inferred from homology"/>
<reference evidence="8" key="1">
    <citation type="journal article" date="2021" name="Nat. Commun.">
        <title>Genetic determinants of endophytism in the Arabidopsis root mycobiome.</title>
        <authorList>
            <person name="Mesny F."/>
            <person name="Miyauchi S."/>
            <person name="Thiergart T."/>
            <person name="Pickel B."/>
            <person name="Atanasova L."/>
            <person name="Karlsson M."/>
            <person name="Huettel B."/>
            <person name="Barry K.W."/>
            <person name="Haridas S."/>
            <person name="Chen C."/>
            <person name="Bauer D."/>
            <person name="Andreopoulos W."/>
            <person name="Pangilinan J."/>
            <person name="LaButti K."/>
            <person name="Riley R."/>
            <person name="Lipzen A."/>
            <person name="Clum A."/>
            <person name="Drula E."/>
            <person name="Henrissat B."/>
            <person name="Kohler A."/>
            <person name="Grigoriev I.V."/>
            <person name="Martin F.M."/>
            <person name="Hacquard S."/>
        </authorList>
    </citation>
    <scope>NUCLEOTIDE SEQUENCE</scope>
    <source>
        <strain evidence="8">MPI-CAGE-AT-0147</strain>
    </source>
</reference>
<evidence type="ECO:0000256" key="6">
    <source>
        <dbReference type="SAM" id="SignalP"/>
    </source>
</evidence>
<comment type="caution">
    <text evidence="8">The sequence shown here is derived from an EMBL/GenBank/DDBJ whole genome shotgun (WGS) entry which is preliminary data.</text>
</comment>
<dbReference type="InterPro" id="IPR012083">
    <property type="entry name" value="Arylsulfatase"/>
</dbReference>
<keyword evidence="3" id="KW-0378">Hydrolase</keyword>
<dbReference type="PROSITE" id="PS00523">
    <property type="entry name" value="SULFATASE_1"/>
    <property type="match status" value="1"/>
</dbReference>
<evidence type="ECO:0000256" key="2">
    <source>
        <dbReference type="ARBA" id="ARBA00022729"/>
    </source>
</evidence>
<evidence type="ECO:0000256" key="5">
    <source>
        <dbReference type="PIRSR" id="PIRSR000972-50"/>
    </source>
</evidence>
<dbReference type="PANTHER" id="PTHR43108">
    <property type="entry name" value="N-ACETYLGLUCOSAMINE-6-SULFATASE FAMILY MEMBER"/>
    <property type="match status" value="1"/>
</dbReference>
<protein>
    <submittedName>
        <fullName evidence="8">Alkaline-phosphatase-like protein</fullName>
    </submittedName>
</protein>
<dbReference type="CDD" id="cd16147">
    <property type="entry name" value="G6S"/>
    <property type="match status" value="1"/>
</dbReference>
<comment type="PTM">
    <text evidence="5">The conversion to 3-oxoalanine (also known as C-formylglycine, FGly), of a serine or cysteine residue in prokaryotes and of a cysteine residue in eukaryotes, is critical for catalytic activity.</text>
</comment>
<dbReference type="InterPro" id="IPR024607">
    <property type="entry name" value="Sulfatase_CS"/>
</dbReference>
<evidence type="ECO:0000256" key="4">
    <source>
        <dbReference type="ARBA" id="ARBA00023180"/>
    </source>
</evidence>
<dbReference type="Proteomes" id="UP000738349">
    <property type="component" value="Unassembled WGS sequence"/>
</dbReference>
<comment type="similarity">
    <text evidence="1">Belongs to the sulfatase family.</text>
</comment>
<feature type="chain" id="PRO_5040516454" evidence="6">
    <location>
        <begin position="19"/>
        <end position="552"/>
    </location>
</feature>
<keyword evidence="4" id="KW-0325">Glycoprotein</keyword>
<name>A0A9P9IS26_9HYPO</name>
<feature type="modified residue" description="3-oxoalanine (Cys)" evidence="5">
    <location>
        <position position="67"/>
    </location>
</feature>
<dbReference type="PANTHER" id="PTHR43108:SF8">
    <property type="entry name" value="SD21168P"/>
    <property type="match status" value="1"/>
</dbReference>
<feature type="signal peptide" evidence="6">
    <location>
        <begin position="1"/>
        <end position="18"/>
    </location>
</feature>
<dbReference type="OrthoDB" id="96314at2759"/>
<dbReference type="InterPro" id="IPR000917">
    <property type="entry name" value="Sulfatase_N"/>
</dbReference>
<dbReference type="GO" id="GO:0018958">
    <property type="term" value="P:phenol-containing compound metabolic process"/>
    <property type="evidence" value="ECO:0007669"/>
    <property type="project" value="InterPro"/>
</dbReference>
<dbReference type="InterPro" id="IPR017850">
    <property type="entry name" value="Alkaline_phosphatase_core_sf"/>
</dbReference>
<dbReference type="SUPFAM" id="SSF53649">
    <property type="entry name" value="Alkaline phosphatase-like"/>
    <property type="match status" value="1"/>
</dbReference>
<dbReference type="Pfam" id="PF00884">
    <property type="entry name" value="Sulfatase"/>
    <property type="match status" value="1"/>
</dbReference>